<keyword evidence="1" id="KW-1133">Transmembrane helix</keyword>
<comment type="caution">
    <text evidence="2">The sequence shown here is derived from an EMBL/GenBank/DDBJ whole genome shotgun (WGS) entry which is preliminary data.</text>
</comment>
<gene>
    <name evidence="2" type="ORF">UV35_C0041G0009</name>
</gene>
<dbReference type="Proteomes" id="UP000033848">
    <property type="component" value="Unassembled WGS sequence"/>
</dbReference>
<sequence length="249" mass="27600">TINPFSANIIVMNKSYPLFFNLLISLFLILTLSIFFVPTVKSVSDKVLVCHRTKGLQNHWVAISVSSNSLSSHLDHGDFDYNGDTDAEGNLLKDISTDWCLDHSPSVEPPSVSLFTITPQCQPNADVVLIRLENPTLDTINYRIGPDISTLIFSNSLPPSQDGQPSLIYHVLPTNQPLILDNYQYIFDENDLIIGETILSHTSLYFPSTSDPFCTFDTYCYNGNTYSLFDPSTGVVSYPPEGSTDGTCL</sequence>
<reference evidence="2 3" key="1">
    <citation type="journal article" date="2015" name="Nature">
        <title>rRNA introns, odd ribosomes, and small enigmatic genomes across a large radiation of phyla.</title>
        <authorList>
            <person name="Brown C.T."/>
            <person name="Hug L.A."/>
            <person name="Thomas B.C."/>
            <person name="Sharon I."/>
            <person name="Castelle C.J."/>
            <person name="Singh A."/>
            <person name="Wilkins M.J."/>
            <person name="Williams K.H."/>
            <person name="Banfield J.F."/>
        </authorList>
    </citation>
    <scope>NUCLEOTIDE SEQUENCE [LARGE SCALE GENOMIC DNA]</scope>
</reference>
<feature type="non-terminal residue" evidence="2">
    <location>
        <position position="1"/>
    </location>
</feature>
<keyword evidence="1" id="KW-0812">Transmembrane</keyword>
<evidence type="ECO:0000256" key="1">
    <source>
        <dbReference type="SAM" id="Phobius"/>
    </source>
</evidence>
<name>A0A0G1AWE5_UNCKA</name>
<keyword evidence="1" id="KW-0472">Membrane</keyword>
<dbReference type="EMBL" id="LCED01000041">
    <property type="protein sequence ID" value="KKS65455.1"/>
    <property type="molecule type" value="Genomic_DNA"/>
</dbReference>
<proteinExistence type="predicted"/>
<accession>A0A0G1AWE5</accession>
<evidence type="ECO:0000313" key="2">
    <source>
        <dbReference type="EMBL" id="KKS65455.1"/>
    </source>
</evidence>
<protein>
    <submittedName>
        <fullName evidence="2">Uncharacterized protein</fullName>
    </submittedName>
</protein>
<feature type="transmembrane region" description="Helical" evidence="1">
    <location>
        <begin position="18"/>
        <end position="37"/>
    </location>
</feature>
<evidence type="ECO:0000313" key="3">
    <source>
        <dbReference type="Proteomes" id="UP000033848"/>
    </source>
</evidence>
<organism evidence="2 3">
    <name type="scientific">candidate division WWE3 bacterium GW2011_GWB1_42_6</name>
    <dbReference type="NCBI Taxonomy" id="1619115"/>
    <lineage>
        <taxon>Bacteria</taxon>
        <taxon>Katanobacteria</taxon>
    </lineage>
</organism>
<dbReference type="AlphaFoldDB" id="A0A0G1AWE5"/>